<organism evidence="3 4">
    <name type="scientific">Parasponia andersonii</name>
    <name type="common">Sponia andersonii</name>
    <dbReference type="NCBI Taxonomy" id="3476"/>
    <lineage>
        <taxon>Eukaryota</taxon>
        <taxon>Viridiplantae</taxon>
        <taxon>Streptophyta</taxon>
        <taxon>Embryophyta</taxon>
        <taxon>Tracheophyta</taxon>
        <taxon>Spermatophyta</taxon>
        <taxon>Magnoliopsida</taxon>
        <taxon>eudicotyledons</taxon>
        <taxon>Gunneridae</taxon>
        <taxon>Pentapetalae</taxon>
        <taxon>rosids</taxon>
        <taxon>fabids</taxon>
        <taxon>Rosales</taxon>
        <taxon>Cannabaceae</taxon>
        <taxon>Parasponia</taxon>
    </lineage>
</organism>
<protein>
    <recommendedName>
        <fullName evidence="5">Transmembrane protein</fullName>
    </recommendedName>
</protein>
<dbReference type="AlphaFoldDB" id="A0A2P5DQC9"/>
<dbReference type="PANTHER" id="PTHR35165">
    <property type="entry name" value="OS08G0113900 PROTEIN"/>
    <property type="match status" value="1"/>
</dbReference>
<evidence type="ECO:0000313" key="3">
    <source>
        <dbReference type="EMBL" id="PON75486.1"/>
    </source>
</evidence>
<feature type="transmembrane region" description="Helical" evidence="2">
    <location>
        <begin position="31"/>
        <end position="55"/>
    </location>
</feature>
<evidence type="ECO:0000256" key="2">
    <source>
        <dbReference type="SAM" id="Phobius"/>
    </source>
</evidence>
<keyword evidence="4" id="KW-1185">Reference proteome</keyword>
<evidence type="ECO:0008006" key="5">
    <source>
        <dbReference type="Google" id="ProtNLM"/>
    </source>
</evidence>
<evidence type="ECO:0000313" key="4">
    <source>
        <dbReference type="Proteomes" id="UP000237105"/>
    </source>
</evidence>
<reference evidence="4" key="1">
    <citation type="submission" date="2016-06" db="EMBL/GenBank/DDBJ databases">
        <title>Parallel loss of symbiosis genes in relatives of nitrogen-fixing non-legume Parasponia.</title>
        <authorList>
            <person name="Van Velzen R."/>
            <person name="Holmer R."/>
            <person name="Bu F."/>
            <person name="Rutten L."/>
            <person name="Van Zeijl A."/>
            <person name="Liu W."/>
            <person name="Santuari L."/>
            <person name="Cao Q."/>
            <person name="Sharma T."/>
            <person name="Shen D."/>
            <person name="Roswanjaya Y."/>
            <person name="Wardhani T."/>
            <person name="Kalhor M.S."/>
            <person name="Jansen J."/>
            <person name="Van den Hoogen J."/>
            <person name="Gungor B."/>
            <person name="Hartog M."/>
            <person name="Hontelez J."/>
            <person name="Verver J."/>
            <person name="Yang W.-C."/>
            <person name="Schijlen E."/>
            <person name="Repin R."/>
            <person name="Schilthuizen M."/>
            <person name="Schranz E."/>
            <person name="Heidstra R."/>
            <person name="Miyata K."/>
            <person name="Fedorova E."/>
            <person name="Kohlen W."/>
            <person name="Bisseling T."/>
            <person name="Smit S."/>
            <person name="Geurts R."/>
        </authorList>
    </citation>
    <scope>NUCLEOTIDE SEQUENCE [LARGE SCALE GENOMIC DNA]</scope>
    <source>
        <strain evidence="4">cv. WU1-14</strain>
    </source>
</reference>
<feature type="transmembrane region" description="Helical" evidence="2">
    <location>
        <begin position="67"/>
        <end position="88"/>
    </location>
</feature>
<keyword evidence="2" id="KW-1133">Transmembrane helix</keyword>
<comment type="caution">
    <text evidence="3">The sequence shown here is derived from an EMBL/GenBank/DDBJ whole genome shotgun (WGS) entry which is preliminary data.</text>
</comment>
<feature type="region of interest" description="Disordered" evidence="1">
    <location>
        <begin position="1"/>
        <end position="24"/>
    </location>
</feature>
<dbReference type="Proteomes" id="UP000237105">
    <property type="component" value="Unassembled WGS sequence"/>
</dbReference>
<accession>A0A2P5DQC9</accession>
<dbReference type="InterPro" id="IPR032238">
    <property type="entry name" value="ATP-synth_Z"/>
</dbReference>
<dbReference type="EMBL" id="JXTB01000023">
    <property type="protein sequence ID" value="PON75486.1"/>
    <property type="molecule type" value="Genomic_DNA"/>
</dbReference>
<feature type="region of interest" description="Disordered" evidence="1">
    <location>
        <begin position="98"/>
        <end position="120"/>
    </location>
</feature>
<evidence type="ECO:0000256" key="1">
    <source>
        <dbReference type="SAM" id="MobiDB-lite"/>
    </source>
</evidence>
<dbReference type="OrthoDB" id="1140775at2759"/>
<sequence length="120" mass="13478">MGSNKEKSTTVSSNDKEVPQRDTNHREVKKIVKIGIACFVSFIVSLAGGLTLAWWQFEYHPENEQLWMVPFGLILLATPVIVWISLVFSDISTPKTNKDIERATAQPLPLPDDSTPDPER</sequence>
<proteinExistence type="predicted"/>
<name>A0A2P5DQC9_PARAD</name>
<keyword evidence="2" id="KW-0472">Membrane</keyword>
<gene>
    <name evidence="3" type="ORF">PanWU01x14_041110</name>
</gene>
<keyword evidence="2" id="KW-0812">Transmembrane</keyword>
<dbReference type="Pfam" id="PF16594">
    <property type="entry name" value="ATP-synt_Z"/>
    <property type="match status" value="1"/>
</dbReference>
<dbReference type="PANTHER" id="PTHR35165:SF1">
    <property type="entry name" value="OS04G0577375 PROTEIN"/>
    <property type="match status" value="1"/>
</dbReference>